<accession>A0A955KWK0</accession>
<dbReference type="InterPro" id="IPR000851">
    <property type="entry name" value="Ribosomal_uS5"/>
</dbReference>
<evidence type="ECO:0000256" key="1">
    <source>
        <dbReference type="ARBA" id="ARBA00008945"/>
    </source>
</evidence>
<comment type="caution">
    <text evidence="10">The sequence shown here is derived from an EMBL/GenBank/DDBJ whole genome shotgun (WGS) entry which is preliminary data.</text>
</comment>
<dbReference type="GO" id="GO:0003735">
    <property type="term" value="F:structural constituent of ribosome"/>
    <property type="evidence" value="ECO:0007669"/>
    <property type="project" value="UniProtKB-UniRule"/>
</dbReference>
<evidence type="ECO:0000256" key="4">
    <source>
        <dbReference type="ARBA" id="ARBA00035255"/>
    </source>
</evidence>
<dbReference type="InterPro" id="IPR005324">
    <property type="entry name" value="Ribosomal_uS5_C"/>
</dbReference>
<reference evidence="10" key="2">
    <citation type="journal article" date="2021" name="Microbiome">
        <title>Successional dynamics and alternative stable states in a saline activated sludge microbial community over 9 years.</title>
        <authorList>
            <person name="Wang Y."/>
            <person name="Ye J."/>
            <person name="Ju F."/>
            <person name="Liu L."/>
            <person name="Boyd J.A."/>
            <person name="Deng Y."/>
            <person name="Parks D.H."/>
            <person name="Jiang X."/>
            <person name="Yin X."/>
            <person name="Woodcroft B.J."/>
            <person name="Tyson G.W."/>
            <person name="Hugenholtz P."/>
            <person name="Polz M.F."/>
            <person name="Zhang T."/>
        </authorList>
    </citation>
    <scope>NUCLEOTIDE SEQUENCE</scope>
    <source>
        <strain evidence="10">HKST-UBA17</strain>
    </source>
</reference>
<dbReference type="GO" id="GO:0003723">
    <property type="term" value="F:RNA binding"/>
    <property type="evidence" value="ECO:0007669"/>
    <property type="project" value="InterPro"/>
</dbReference>
<dbReference type="SUPFAM" id="SSF54211">
    <property type="entry name" value="Ribosomal protein S5 domain 2-like"/>
    <property type="match status" value="1"/>
</dbReference>
<gene>
    <name evidence="10" type="ORF">KC685_02050</name>
</gene>
<evidence type="ECO:0000313" key="11">
    <source>
        <dbReference type="Proteomes" id="UP000741282"/>
    </source>
</evidence>
<dbReference type="Pfam" id="PF00333">
    <property type="entry name" value="Ribosomal_S5"/>
    <property type="match status" value="1"/>
</dbReference>
<comment type="similarity">
    <text evidence="1 7">Belongs to the universal ribosomal protein uS5 family.</text>
</comment>
<dbReference type="EMBL" id="JAGQLN010000006">
    <property type="protein sequence ID" value="MCA9376682.1"/>
    <property type="molecule type" value="Genomic_DNA"/>
</dbReference>
<dbReference type="InterPro" id="IPR014721">
    <property type="entry name" value="Ribsml_uS5_D2-typ_fold_subgr"/>
</dbReference>
<evidence type="ECO:0000256" key="6">
    <source>
        <dbReference type="PROSITE-ProRule" id="PRU00268"/>
    </source>
</evidence>
<evidence type="ECO:0000313" key="10">
    <source>
        <dbReference type="EMBL" id="MCA9376682.1"/>
    </source>
</evidence>
<dbReference type="GO" id="GO:0005737">
    <property type="term" value="C:cytoplasm"/>
    <property type="evidence" value="ECO:0007669"/>
    <property type="project" value="UniProtKB-ARBA"/>
</dbReference>
<dbReference type="FunFam" id="3.30.230.10:FF:000002">
    <property type="entry name" value="30S ribosomal protein S5"/>
    <property type="match status" value="1"/>
</dbReference>
<feature type="compositionally biased region" description="Basic and acidic residues" evidence="8">
    <location>
        <begin position="218"/>
        <end position="249"/>
    </location>
</feature>
<dbReference type="Proteomes" id="UP000741282">
    <property type="component" value="Unassembled WGS sequence"/>
</dbReference>
<dbReference type="Pfam" id="PF03719">
    <property type="entry name" value="Ribosomal_S5_C"/>
    <property type="match status" value="1"/>
</dbReference>
<sequence>MRRRESKYESQTVSIRRVAKVTAGGKRLRFSAMVVVGDRNGTVGVALGRGTDTRSAVEKAIKKAEKNARKIQVVGDTIPHEIVQKKGAAKVMLRPARPGTGVIAGSSVRTVLEMCGVDNVYGKIMGSSDLVANAYCTFEALTELRSKRVLERMHNMKDRLNLKEQLDKERKAREELLRKKNKEQDKGEGKGNRRGGGRKGGGNRGRGDNSRRNSGPRAETKEVKVEKPVEKPAPAEKPVEKPTTAEKPVEPTSEVKNTGSTSESKSE</sequence>
<dbReference type="GO" id="GO:0006412">
    <property type="term" value="P:translation"/>
    <property type="evidence" value="ECO:0007669"/>
    <property type="project" value="InterPro"/>
</dbReference>
<feature type="domain" description="S5 DRBM" evidence="9">
    <location>
        <begin position="8"/>
        <end position="71"/>
    </location>
</feature>
<evidence type="ECO:0000259" key="9">
    <source>
        <dbReference type="PROSITE" id="PS50881"/>
    </source>
</evidence>
<dbReference type="Gene3D" id="3.30.230.10">
    <property type="match status" value="1"/>
</dbReference>
<feature type="compositionally biased region" description="Basic and acidic residues" evidence="8">
    <location>
        <begin position="176"/>
        <end position="191"/>
    </location>
</feature>
<protein>
    <recommendedName>
        <fullName evidence="4">Small ribosomal subunit protein uS5</fullName>
    </recommendedName>
    <alternativeName>
        <fullName evidence="5">30S ribosomal protein S5</fullName>
    </alternativeName>
</protein>
<dbReference type="PROSITE" id="PS50881">
    <property type="entry name" value="S5_DSRBD"/>
    <property type="match status" value="1"/>
</dbReference>
<dbReference type="GO" id="GO:0005840">
    <property type="term" value="C:ribosome"/>
    <property type="evidence" value="ECO:0007669"/>
    <property type="project" value="UniProtKB-KW"/>
</dbReference>
<dbReference type="AlphaFoldDB" id="A0A955KWK0"/>
<reference evidence="10" key="1">
    <citation type="submission" date="2020-04" db="EMBL/GenBank/DDBJ databases">
        <authorList>
            <person name="Zhang T."/>
        </authorList>
    </citation>
    <scope>NUCLEOTIDE SEQUENCE</scope>
    <source>
        <strain evidence="10">HKST-UBA17</strain>
    </source>
</reference>
<dbReference type="Gene3D" id="3.30.160.20">
    <property type="match status" value="1"/>
</dbReference>
<dbReference type="InterPro" id="IPR013810">
    <property type="entry name" value="Ribosomal_uS5_N"/>
</dbReference>
<dbReference type="InterPro" id="IPR020568">
    <property type="entry name" value="Ribosomal_Su5_D2-typ_SF"/>
</dbReference>
<evidence type="ECO:0000256" key="2">
    <source>
        <dbReference type="ARBA" id="ARBA00022980"/>
    </source>
</evidence>
<dbReference type="SUPFAM" id="SSF54768">
    <property type="entry name" value="dsRNA-binding domain-like"/>
    <property type="match status" value="1"/>
</dbReference>
<evidence type="ECO:0000256" key="8">
    <source>
        <dbReference type="SAM" id="MobiDB-lite"/>
    </source>
</evidence>
<evidence type="ECO:0000256" key="3">
    <source>
        <dbReference type="ARBA" id="ARBA00023274"/>
    </source>
</evidence>
<evidence type="ECO:0000256" key="7">
    <source>
        <dbReference type="RuleBase" id="RU003823"/>
    </source>
</evidence>
<feature type="compositionally biased region" description="Polar residues" evidence="8">
    <location>
        <begin position="254"/>
        <end position="267"/>
    </location>
</feature>
<feature type="region of interest" description="Disordered" evidence="8">
    <location>
        <begin position="176"/>
        <end position="267"/>
    </location>
</feature>
<dbReference type="PANTHER" id="PTHR48277">
    <property type="entry name" value="MITOCHONDRIAL RIBOSOMAL PROTEIN S5"/>
    <property type="match status" value="1"/>
</dbReference>
<organism evidence="10 11">
    <name type="scientific">Candidatus Dojkabacteria bacterium</name>
    <dbReference type="NCBI Taxonomy" id="2099670"/>
    <lineage>
        <taxon>Bacteria</taxon>
        <taxon>Candidatus Dojkabacteria</taxon>
    </lineage>
</organism>
<dbReference type="GO" id="GO:1990904">
    <property type="term" value="C:ribonucleoprotein complex"/>
    <property type="evidence" value="ECO:0007669"/>
    <property type="project" value="UniProtKB-UniRule"/>
</dbReference>
<name>A0A955KWK0_9BACT</name>
<dbReference type="PANTHER" id="PTHR48277:SF1">
    <property type="entry name" value="MITOCHONDRIAL RIBOSOMAL PROTEIN S5"/>
    <property type="match status" value="1"/>
</dbReference>
<evidence type="ECO:0000256" key="5">
    <source>
        <dbReference type="ARBA" id="ARBA00035519"/>
    </source>
</evidence>
<keyword evidence="2 6" id="KW-0689">Ribosomal protein</keyword>
<keyword evidence="3 6" id="KW-0687">Ribonucleoprotein</keyword>
<proteinExistence type="inferred from homology"/>